<evidence type="ECO:0000313" key="2">
    <source>
        <dbReference type="EMBL" id="OBA21994.1"/>
    </source>
</evidence>
<evidence type="ECO:0000313" key="3">
    <source>
        <dbReference type="Proteomes" id="UP000092555"/>
    </source>
</evidence>
<feature type="region of interest" description="Disordered" evidence="1">
    <location>
        <begin position="1"/>
        <end position="93"/>
    </location>
</feature>
<evidence type="ECO:0000256" key="1">
    <source>
        <dbReference type="SAM" id="MobiDB-lite"/>
    </source>
</evidence>
<keyword evidence="3" id="KW-1185">Reference proteome</keyword>
<feature type="compositionally biased region" description="Low complexity" evidence="1">
    <location>
        <begin position="65"/>
        <end position="80"/>
    </location>
</feature>
<name>A0A1A0HD36_9ASCO</name>
<dbReference type="GeneID" id="30027480"/>
<organism evidence="2 3">
    <name type="scientific">Metschnikowia bicuspidata var. bicuspidata NRRL YB-4993</name>
    <dbReference type="NCBI Taxonomy" id="869754"/>
    <lineage>
        <taxon>Eukaryota</taxon>
        <taxon>Fungi</taxon>
        <taxon>Dikarya</taxon>
        <taxon>Ascomycota</taxon>
        <taxon>Saccharomycotina</taxon>
        <taxon>Pichiomycetes</taxon>
        <taxon>Metschnikowiaceae</taxon>
        <taxon>Metschnikowia</taxon>
    </lineage>
</organism>
<dbReference type="Proteomes" id="UP000092555">
    <property type="component" value="Unassembled WGS sequence"/>
</dbReference>
<feature type="compositionally biased region" description="Basic residues" evidence="1">
    <location>
        <begin position="51"/>
        <end position="64"/>
    </location>
</feature>
<sequence>MLTLPNAWYGPISQPTPSGPQSLPRFRLQPAADALQHRMPPENKPKTNQKQTRKQTKNKPKTTKATKATKATKTTKTTRPTKPKETIYARPRH</sequence>
<comment type="caution">
    <text evidence="2">The sequence shown here is derived from an EMBL/GenBank/DDBJ whole genome shotgun (WGS) entry which is preliminary data.</text>
</comment>
<gene>
    <name evidence="2" type="ORF">METBIDRAFT_144396</name>
</gene>
<reference evidence="2 3" key="1">
    <citation type="submission" date="2016-05" db="EMBL/GenBank/DDBJ databases">
        <title>Comparative genomics of biotechnologically important yeasts.</title>
        <authorList>
            <consortium name="DOE Joint Genome Institute"/>
            <person name="Riley R."/>
            <person name="Haridas S."/>
            <person name="Wolfe K.H."/>
            <person name="Lopes M.R."/>
            <person name="Hittinger C.T."/>
            <person name="Goker M."/>
            <person name="Salamov A."/>
            <person name="Wisecaver J."/>
            <person name="Long T.M."/>
            <person name="Aerts A.L."/>
            <person name="Barry K."/>
            <person name="Choi C."/>
            <person name="Clum A."/>
            <person name="Coughlan A.Y."/>
            <person name="Deshpande S."/>
            <person name="Douglass A.P."/>
            <person name="Hanson S.J."/>
            <person name="Klenk H.-P."/>
            <person name="LaButti K."/>
            <person name="Lapidus A."/>
            <person name="Lindquist E."/>
            <person name="Lipzen A."/>
            <person name="Meier-kolthoff J.P."/>
            <person name="Ohm R.A."/>
            <person name="Otillar R.P."/>
            <person name="Pangilinan J."/>
            <person name="Peng Y."/>
            <person name="Rokas A."/>
            <person name="Rosa C.A."/>
            <person name="Scheuner C."/>
            <person name="Sibirny A.A."/>
            <person name="Slot J.C."/>
            <person name="Stielow J.B."/>
            <person name="Sun H."/>
            <person name="Kurtzman C.P."/>
            <person name="Blackwell M."/>
            <person name="Grigoriev I.V."/>
            <person name="Jeffries T.W."/>
        </authorList>
    </citation>
    <scope>NUCLEOTIDE SEQUENCE [LARGE SCALE GENOMIC DNA]</scope>
    <source>
        <strain evidence="2 3">NRRL YB-4993</strain>
    </source>
</reference>
<feature type="compositionally biased region" description="Basic and acidic residues" evidence="1">
    <location>
        <begin position="35"/>
        <end position="45"/>
    </location>
</feature>
<dbReference type="RefSeq" id="XP_018712490.1">
    <property type="nucleotide sequence ID" value="XM_018854504.1"/>
</dbReference>
<protein>
    <submittedName>
        <fullName evidence="2">Uncharacterized protein</fullName>
    </submittedName>
</protein>
<accession>A0A1A0HD36</accession>
<proteinExistence type="predicted"/>
<dbReference type="AlphaFoldDB" id="A0A1A0HD36"/>
<dbReference type="EMBL" id="LXTC01000002">
    <property type="protein sequence ID" value="OBA21994.1"/>
    <property type="molecule type" value="Genomic_DNA"/>
</dbReference>